<dbReference type="Gene3D" id="3.40.50.720">
    <property type="entry name" value="NAD(P)-binding Rossmann-like Domain"/>
    <property type="match status" value="1"/>
</dbReference>
<sequence>MPESNIDISPINNFFKGKSIFITGATGFIGKVLLEKLLRLYGQQIRRIFILCRPKRNKSPLQRIHEDILNEPIFEKIKDINKKQCSNLFDKIHIISGDVSEENLGMSMEDWHRLVNDPVSVVFHSAATVKFDEPLKRALTLNLVATHNIIRLCRNLGPSLASLVHVSTAYVNCDHTEASVPIKETIYPLRENPAKLIELTKWMDESTMQTLRDALLDKRPNTYTYSKAMAEKLIAEEASDLPVAIVRPSIVIAAWREPIRGWVDNLNGPTGLLLAIGKGLLRTMQVDRKNRADIVPVDVVVNTMISVAWKTAQTYQINKCIGYGLSESIKSLESVDTQKDDSLVGHETRNIVKIYHCTTSRMNPITWGNMEDLFFPVIRMYPSCQILRYPYGSFKRSYYHDMVTKFFVHILAAYLMDLILWLSGKKPIVRYIYKRLHQAVRSLKYFTNYSFDFDDTNLKELIKSMNHADAKDLQIDITGLNWHSFWHDYTLGARRFVLKEGHNTLPEARQCLKK</sequence>
<evidence type="ECO:0000256" key="2">
    <source>
        <dbReference type="ARBA" id="ARBA00022516"/>
    </source>
</evidence>
<protein>
    <recommendedName>
        <fullName evidence="4">Fatty acyl-CoA reductase</fullName>
        <ecNumber evidence="4">1.2.1.84</ecNumber>
    </recommendedName>
</protein>
<dbReference type="InterPro" id="IPR026055">
    <property type="entry name" value="FAR"/>
</dbReference>
<keyword evidence="4" id="KW-0521">NADP</keyword>
<organism evidence="7 8">
    <name type="scientific">Fragariocoptes setiger</name>
    <dbReference type="NCBI Taxonomy" id="1670756"/>
    <lineage>
        <taxon>Eukaryota</taxon>
        <taxon>Metazoa</taxon>
        <taxon>Ecdysozoa</taxon>
        <taxon>Arthropoda</taxon>
        <taxon>Chelicerata</taxon>
        <taxon>Arachnida</taxon>
        <taxon>Acari</taxon>
        <taxon>Acariformes</taxon>
        <taxon>Trombidiformes</taxon>
        <taxon>Prostigmata</taxon>
        <taxon>Eupodina</taxon>
        <taxon>Eriophyoidea</taxon>
        <taxon>Phytoptidae</taxon>
        <taxon>Fragariocoptes</taxon>
    </lineage>
</organism>
<feature type="domain" description="Fatty acyl-CoA reductase C-terminal" evidence="5">
    <location>
        <begin position="409"/>
        <end position="500"/>
    </location>
</feature>
<reference evidence="7 8" key="1">
    <citation type="submission" date="2020-10" db="EMBL/GenBank/DDBJ databases">
        <authorList>
            <person name="Klimov P.B."/>
            <person name="Dyachkov S.M."/>
            <person name="Chetverikov P.E."/>
        </authorList>
    </citation>
    <scope>NUCLEOTIDE SEQUENCE [LARGE SCALE GENOMIC DNA]</scope>
    <source>
        <strain evidence="7">BMOC 18-1129-001#AD2665</strain>
        <tissue evidence="7">Entire mites</tissue>
    </source>
</reference>
<dbReference type="Proteomes" id="UP000825002">
    <property type="component" value="Unassembled WGS sequence"/>
</dbReference>
<dbReference type="SUPFAM" id="SSF51735">
    <property type="entry name" value="NAD(P)-binding Rossmann-fold domains"/>
    <property type="match status" value="1"/>
</dbReference>
<dbReference type="InterPro" id="IPR013120">
    <property type="entry name" value="FAR_NAD-bd"/>
</dbReference>
<evidence type="ECO:0000313" key="7">
    <source>
        <dbReference type="EMBL" id="KAG9511028.1"/>
    </source>
</evidence>
<dbReference type="Pfam" id="PF03015">
    <property type="entry name" value="Sterile"/>
    <property type="match status" value="1"/>
</dbReference>
<gene>
    <name evidence="7" type="ORF">GZH46_00402</name>
</gene>
<keyword evidence="8" id="KW-1185">Reference proteome</keyword>
<dbReference type="InterPro" id="IPR036291">
    <property type="entry name" value="NAD(P)-bd_dom_sf"/>
</dbReference>
<evidence type="ECO:0000256" key="1">
    <source>
        <dbReference type="ARBA" id="ARBA00005928"/>
    </source>
</evidence>
<feature type="domain" description="Thioester reductase (TE)" evidence="6">
    <location>
        <begin position="22"/>
        <end position="304"/>
    </location>
</feature>
<keyword evidence="2 4" id="KW-0444">Lipid biosynthesis</keyword>
<comment type="function">
    <text evidence="4">Catalyzes the reduction of fatty acyl-CoA to fatty alcohols.</text>
</comment>
<dbReference type="Pfam" id="PF07993">
    <property type="entry name" value="NAD_binding_4"/>
    <property type="match status" value="1"/>
</dbReference>
<evidence type="ECO:0000313" key="8">
    <source>
        <dbReference type="Proteomes" id="UP000825002"/>
    </source>
</evidence>
<evidence type="ECO:0000259" key="6">
    <source>
        <dbReference type="Pfam" id="PF07993"/>
    </source>
</evidence>
<accession>A0ABQ7SC93</accession>
<proteinExistence type="inferred from homology"/>
<dbReference type="CDD" id="cd09071">
    <property type="entry name" value="FAR_C"/>
    <property type="match status" value="1"/>
</dbReference>
<dbReference type="PANTHER" id="PTHR11011:SF116">
    <property type="entry name" value="FATTY ACYL-COA REDUCTASE CG5065-RELATED"/>
    <property type="match status" value="1"/>
</dbReference>
<dbReference type="EC" id="1.2.1.84" evidence="4"/>
<keyword evidence="4" id="KW-0560">Oxidoreductase</keyword>
<feature type="non-terminal residue" evidence="7">
    <location>
        <position position="1"/>
    </location>
</feature>
<name>A0ABQ7SC93_9ACAR</name>
<comment type="similarity">
    <text evidence="1 4">Belongs to the fatty acyl-CoA reductase family.</text>
</comment>
<dbReference type="EMBL" id="JAIFTH010000040">
    <property type="protein sequence ID" value="KAG9511028.1"/>
    <property type="molecule type" value="Genomic_DNA"/>
</dbReference>
<keyword evidence="3 4" id="KW-0443">Lipid metabolism</keyword>
<comment type="caution">
    <text evidence="7">The sequence shown here is derived from an EMBL/GenBank/DDBJ whole genome shotgun (WGS) entry which is preliminary data.</text>
</comment>
<comment type="catalytic activity">
    <reaction evidence="4">
        <text>a long-chain fatty acyl-CoA + 2 NADPH + 2 H(+) = a long-chain primary fatty alcohol + 2 NADP(+) + CoA</text>
        <dbReference type="Rhea" id="RHEA:52716"/>
        <dbReference type="ChEBI" id="CHEBI:15378"/>
        <dbReference type="ChEBI" id="CHEBI:57287"/>
        <dbReference type="ChEBI" id="CHEBI:57783"/>
        <dbReference type="ChEBI" id="CHEBI:58349"/>
        <dbReference type="ChEBI" id="CHEBI:77396"/>
        <dbReference type="ChEBI" id="CHEBI:83139"/>
        <dbReference type="EC" id="1.2.1.84"/>
    </reaction>
</comment>
<evidence type="ECO:0000256" key="4">
    <source>
        <dbReference type="RuleBase" id="RU363097"/>
    </source>
</evidence>
<evidence type="ECO:0000256" key="3">
    <source>
        <dbReference type="ARBA" id="ARBA00023098"/>
    </source>
</evidence>
<dbReference type="InterPro" id="IPR033640">
    <property type="entry name" value="FAR_C"/>
</dbReference>
<evidence type="ECO:0000259" key="5">
    <source>
        <dbReference type="Pfam" id="PF03015"/>
    </source>
</evidence>
<dbReference type="CDD" id="cd05236">
    <property type="entry name" value="FAR-N_SDR_e"/>
    <property type="match status" value="1"/>
</dbReference>
<dbReference type="PANTHER" id="PTHR11011">
    <property type="entry name" value="MALE STERILITY PROTEIN 2-RELATED"/>
    <property type="match status" value="1"/>
</dbReference>